<evidence type="ECO:0000256" key="7">
    <source>
        <dbReference type="ARBA" id="ARBA00022842"/>
    </source>
</evidence>
<dbReference type="GO" id="GO:0005829">
    <property type="term" value="C:cytosol"/>
    <property type="evidence" value="ECO:0007669"/>
    <property type="project" value="TreeGrafter"/>
</dbReference>
<evidence type="ECO:0000256" key="10">
    <source>
        <dbReference type="NCBIfam" id="TIGR00232"/>
    </source>
</evidence>
<dbReference type="InterPro" id="IPR005478">
    <property type="entry name" value="Transketolase_bac-like"/>
</dbReference>
<dbReference type="Pfam" id="PF00456">
    <property type="entry name" value="Transketolase_N"/>
    <property type="match status" value="1"/>
</dbReference>
<reference evidence="17" key="1">
    <citation type="submission" date="2019-10" db="EMBL/GenBank/DDBJ databases">
        <title>Malate fermentation in French cider.</title>
        <authorList>
            <person name="Cousin F.J."/>
            <person name="Medina Fernandez S."/>
            <person name="Misery B."/>
            <person name="Laplace J.-M."/>
            <person name="Cretenet M."/>
        </authorList>
    </citation>
    <scope>NUCLEOTIDE SEQUENCE</scope>
    <source>
        <strain evidence="17">UCMA15129</strain>
    </source>
</reference>
<dbReference type="Gene3D" id="3.40.50.920">
    <property type="match status" value="1"/>
</dbReference>
<sequence>MIDTQFENIPLKELNRQDEQQAVNAIRFLSLDMIQKANSGHPGLPLDAAPMAYTLFQKFLNFNNRDPYWINRDRFVLSAGHGSALLYSLLHLNGFKVGIDDLKQFRQLDSLTPGHPEWKHTPGIDATTGPLGQGLAMAVGMAMAEKHLSAIYNRPGFNIFDHDTYVIVGDGDLMEGISQESMAIAGEKRLSKLIVLFDSNDVSLDGPLKLSTSEKIQDRIIGNGWDYQFVADGNNLSDIDEAIREAKKSDKPSFIEIKTIIGYGTPLQGSSKVHGAAIGEENVAKTRDFYHWSYQPFEIPTDVYDLFNDSHQAKDQYYKSWQESFELYAKAFPQLAEQLKNNDSTLNTANLKLAENNGQELATRVSSSEVMQQIADQNRTFWGGSADLSSSNKTYLKDQGDFTDLTPQGSNVFYGVREFAMAAITNGILLHGNSRAFASTFFIFSDYMKPAIRLAALQKLASIFIFSHDSLAVGEDGPTHQPVEQLETLRATPGIDVYRPADQNETLAAWKVIAKTTNRPTALVTSRQKLPVLRETKDAPVERGAYVVSPAKKDLPDAILIASGSELHLALEAKRELEKEGYDLSVVSMPSMEAFQRQSEEYQASVLPKQVVNRLSIEMASSLAWGRYTGIFGKNLAVDTFGKSGKANDVIDDYGFNLAHISRMVKKMIDENKNLQIVK</sequence>
<dbReference type="FunFam" id="3.40.50.970:FF:000004">
    <property type="entry name" value="Transketolase"/>
    <property type="match status" value="1"/>
</dbReference>
<feature type="binding site" evidence="12">
    <location>
        <position position="391"/>
    </location>
    <ligand>
        <name>substrate</name>
    </ligand>
</feature>
<comment type="similarity">
    <text evidence="1">Belongs to the transketolase family.</text>
</comment>
<dbReference type="GO" id="GO:0046872">
    <property type="term" value="F:metal ion binding"/>
    <property type="evidence" value="ECO:0007669"/>
    <property type="project" value="UniProtKB-KW"/>
</dbReference>
<feature type="binding site" evidence="12">
    <location>
        <position position="468"/>
    </location>
    <ligand>
        <name>substrate</name>
    </ligand>
</feature>
<dbReference type="InterPro" id="IPR033247">
    <property type="entry name" value="Transketolase_fam"/>
</dbReference>
<evidence type="ECO:0000256" key="15">
    <source>
        <dbReference type="PIRSR" id="PIRSR605478-5"/>
    </source>
</evidence>
<dbReference type="InterPro" id="IPR029061">
    <property type="entry name" value="THDP-binding"/>
</dbReference>
<feature type="binding site" evidence="12">
    <location>
        <position position="274"/>
    </location>
    <ligand>
        <name>substrate</name>
    </ligand>
</feature>
<keyword evidence="5 17" id="KW-0808">Transferase</keyword>
<dbReference type="AlphaFoldDB" id="A0AAJ2UAJ8"/>
<feature type="binding site" evidence="13">
    <location>
        <position position="444"/>
    </location>
    <ligand>
        <name>thiamine diphosphate</name>
        <dbReference type="ChEBI" id="CHEBI:58937"/>
    </ligand>
</feature>
<dbReference type="InterPro" id="IPR005474">
    <property type="entry name" value="Transketolase_N"/>
</dbReference>
<evidence type="ECO:0000256" key="3">
    <source>
        <dbReference type="ARBA" id="ARBA00013152"/>
    </source>
</evidence>
<dbReference type="Pfam" id="PF02779">
    <property type="entry name" value="Transket_pyr"/>
    <property type="match status" value="1"/>
</dbReference>
<feature type="site" description="Important for catalytic activity" evidence="15">
    <location>
        <position position="274"/>
    </location>
</feature>
<feature type="binding site" evidence="13">
    <location>
        <begin position="129"/>
        <end position="131"/>
    </location>
    <ligand>
        <name>thiamine diphosphate</name>
        <dbReference type="ChEBI" id="CHEBI:58937"/>
    </ligand>
</feature>
<dbReference type="EMBL" id="WERV01000001">
    <property type="protein sequence ID" value="MDV7714421.1"/>
    <property type="molecule type" value="Genomic_DNA"/>
</dbReference>
<accession>A0AAJ2UAJ8</accession>
<dbReference type="Gene3D" id="3.40.50.970">
    <property type="match status" value="2"/>
</dbReference>
<comment type="catalytic activity">
    <reaction evidence="9">
        <text>D-sedoheptulose 7-phosphate + D-glyceraldehyde 3-phosphate = aldehydo-D-ribose 5-phosphate + D-xylulose 5-phosphate</text>
        <dbReference type="Rhea" id="RHEA:10508"/>
        <dbReference type="ChEBI" id="CHEBI:57483"/>
        <dbReference type="ChEBI" id="CHEBI:57737"/>
        <dbReference type="ChEBI" id="CHEBI:58273"/>
        <dbReference type="ChEBI" id="CHEBI:59776"/>
        <dbReference type="EC" id="2.2.1.1"/>
    </reaction>
</comment>
<evidence type="ECO:0000256" key="6">
    <source>
        <dbReference type="ARBA" id="ARBA00022723"/>
    </source>
</evidence>
<dbReference type="CDD" id="cd07033">
    <property type="entry name" value="TPP_PYR_DXS_TK_like"/>
    <property type="match status" value="1"/>
</dbReference>
<feature type="binding site" evidence="12">
    <location>
        <position position="41"/>
    </location>
    <ligand>
        <name>substrate</name>
    </ligand>
</feature>
<evidence type="ECO:0000256" key="8">
    <source>
        <dbReference type="ARBA" id="ARBA00023052"/>
    </source>
</evidence>
<keyword evidence="7 14" id="KW-0460">Magnesium</keyword>
<evidence type="ECO:0000256" key="13">
    <source>
        <dbReference type="PIRSR" id="PIRSR605478-3"/>
    </source>
</evidence>
<name>A0AAJ2UAJ8_OENOE</name>
<dbReference type="Proteomes" id="UP001281024">
    <property type="component" value="Unassembled WGS sequence"/>
</dbReference>
<protein>
    <recommendedName>
        <fullName evidence="4 10">Transketolase</fullName>
        <ecNumber evidence="3 10">2.2.1.1</ecNumber>
    </recommendedName>
</protein>
<dbReference type="EC" id="2.2.1.1" evidence="3 10"/>
<dbReference type="InterPro" id="IPR005475">
    <property type="entry name" value="Transketolase-like_Pyr-bd"/>
</dbReference>
<dbReference type="CDD" id="cd02012">
    <property type="entry name" value="TPP_TK"/>
    <property type="match status" value="1"/>
</dbReference>
<dbReference type="GO" id="GO:0006098">
    <property type="term" value="P:pentose-phosphate shunt"/>
    <property type="evidence" value="ECO:0007669"/>
    <property type="project" value="TreeGrafter"/>
</dbReference>
<comment type="cofactor">
    <cofactor evidence="13">
        <name>thiamine diphosphate</name>
        <dbReference type="ChEBI" id="CHEBI:58937"/>
    </cofactor>
    <text evidence="13">Binds 1 thiamine pyrophosphate per subunit. During the reaction, the substrate forms a covalent intermediate with the cofactor.</text>
</comment>
<feature type="binding site" evidence="12">
    <location>
        <position position="364"/>
    </location>
    <ligand>
        <name>substrate</name>
    </ligand>
</feature>
<feature type="binding site" evidence="13">
    <location>
        <position position="81"/>
    </location>
    <ligand>
        <name>thiamine diphosphate</name>
        <dbReference type="ChEBI" id="CHEBI:58937"/>
    </ligand>
</feature>
<evidence type="ECO:0000256" key="1">
    <source>
        <dbReference type="ARBA" id="ARBA00007131"/>
    </source>
</evidence>
<comment type="subunit">
    <text evidence="2">Homodimer.</text>
</comment>
<evidence type="ECO:0000256" key="12">
    <source>
        <dbReference type="PIRSR" id="PIRSR605478-2"/>
    </source>
</evidence>
<dbReference type="InterPro" id="IPR055152">
    <property type="entry name" value="Transketolase-like_C_2"/>
</dbReference>
<feature type="binding site" evidence="14">
    <location>
        <position position="170"/>
    </location>
    <ligand>
        <name>Mg(2+)</name>
        <dbReference type="ChEBI" id="CHEBI:18420"/>
    </ligand>
</feature>
<feature type="binding site" evidence="13">
    <location>
        <position position="274"/>
    </location>
    <ligand>
        <name>thiamine diphosphate</name>
        <dbReference type="ChEBI" id="CHEBI:58937"/>
    </ligand>
</feature>
<evidence type="ECO:0000256" key="9">
    <source>
        <dbReference type="ARBA" id="ARBA00049473"/>
    </source>
</evidence>
<evidence type="ECO:0000313" key="17">
    <source>
        <dbReference type="EMBL" id="MDV7714421.1"/>
    </source>
</evidence>
<dbReference type="Pfam" id="PF22613">
    <property type="entry name" value="Transketolase_C_1"/>
    <property type="match status" value="1"/>
</dbReference>
<dbReference type="SUPFAM" id="SSF52922">
    <property type="entry name" value="TK C-terminal domain-like"/>
    <property type="match status" value="1"/>
</dbReference>
<dbReference type="PANTHER" id="PTHR43522:SF2">
    <property type="entry name" value="TRANSKETOLASE 1-RELATED"/>
    <property type="match status" value="1"/>
</dbReference>
<dbReference type="GO" id="GO:0004802">
    <property type="term" value="F:transketolase activity"/>
    <property type="evidence" value="ECO:0007669"/>
    <property type="project" value="UniProtKB-UniRule"/>
</dbReference>
<keyword evidence="6 14" id="KW-0479">Metal-binding</keyword>
<dbReference type="SMART" id="SM00861">
    <property type="entry name" value="Transket_pyr"/>
    <property type="match status" value="1"/>
</dbReference>
<feature type="binding site" evidence="14">
    <location>
        <position position="202"/>
    </location>
    <ligand>
        <name>Mg(2+)</name>
        <dbReference type="ChEBI" id="CHEBI:18420"/>
    </ligand>
</feature>
<gene>
    <name evidence="17" type="primary">tkt</name>
    <name evidence="17" type="ORF">GA838_01310</name>
</gene>
<feature type="binding site" evidence="13">
    <location>
        <position position="200"/>
    </location>
    <ligand>
        <name>thiamine diphosphate</name>
        <dbReference type="ChEBI" id="CHEBI:58937"/>
    </ligand>
</feature>
<dbReference type="RefSeq" id="WP_317767827.1">
    <property type="nucleotide sequence ID" value="NZ_WERV01000001.1"/>
</dbReference>
<evidence type="ECO:0000313" key="18">
    <source>
        <dbReference type="Proteomes" id="UP001281024"/>
    </source>
</evidence>
<proteinExistence type="inferred from homology"/>
<keyword evidence="8 13" id="KW-0786">Thiamine pyrophosphate</keyword>
<dbReference type="PANTHER" id="PTHR43522">
    <property type="entry name" value="TRANSKETOLASE"/>
    <property type="match status" value="1"/>
</dbReference>
<feature type="active site" description="Proton donor" evidence="11">
    <location>
        <position position="418"/>
    </location>
</feature>
<feature type="binding site" evidence="13">
    <location>
        <position position="171"/>
    </location>
    <ligand>
        <name>thiamine diphosphate</name>
        <dbReference type="ChEBI" id="CHEBI:58937"/>
    </ligand>
</feature>
<dbReference type="InterPro" id="IPR009014">
    <property type="entry name" value="Transketo_C/PFOR_II"/>
</dbReference>
<feature type="binding site" evidence="12">
    <location>
        <position position="476"/>
    </location>
    <ligand>
        <name>substrate</name>
    </ligand>
</feature>
<evidence type="ECO:0000256" key="5">
    <source>
        <dbReference type="ARBA" id="ARBA00022679"/>
    </source>
</evidence>
<dbReference type="FunFam" id="3.40.50.920:FF:000003">
    <property type="entry name" value="Transketolase"/>
    <property type="match status" value="1"/>
</dbReference>
<dbReference type="NCBIfam" id="TIGR00232">
    <property type="entry name" value="tktlase_bact"/>
    <property type="match status" value="1"/>
</dbReference>
<evidence type="ECO:0000256" key="11">
    <source>
        <dbReference type="PIRSR" id="PIRSR605478-1"/>
    </source>
</evidence>
<evidence type="ECO:0000259" key="16">
    <source>
        <dbReference type="SMART" id="SM00861"/>
    </source>
</evidence>
<comment type="cofactor">
    <cofactor evidence="14">
        <name>Mg(2+)</name>
        <dbReference type="ChEBI" id="CHEBI:18420"/>
    </cofactor>
    <text evidence="14">Binds 1 Mg(2+) ion per subunit. Can also utilize other divalent metal cations, such as Ca(2+), Mn(2+) and Co(2+).</text>
</comment>
<evidence type="ECO:0000256" key="4">
    <source>
        <dbReference type="ARBA" id="ARBA00016662"/>
    </source>
</evidence>
<feature type="binding site" evidence="12">
    <location>
        <position position="480"/>
    </location>
    <ligand>
        <name>substrate</name>
    </ligand>
</feature>
<evidence type="ECO:0000256" key="2">
    <source>
        <dbReference type="ARBA" id="ARBA00011738"/>
    </source>
</evidence>
<organism evidence="17 18">
    <name type="scientific">Oenococcus oeni</name>
    <name type="common">Leuconostoc oenos</name>
    <dbReference type="NCBI Taxonomy" id="1247"/>
    <lineage>
        <taxon>Bacteria</taxon>
        <taxon>Bacillati</taxon>
        <taxon>Bacillota</taxon>
        <taxon>Bacilli</taxon>
        <taxon>Lactobacillales</taxon>
        <taxon>Lactobacillaceae</taxon>
        <taxon>Oenococcus</taxon>
    </lineage>
</organism>
<feature type="binding site" evidence="14">
    <location>
        <position position="200"/>
    </location>
    <ligand>
        <name>Mg(2+)</name>
        <dbReference type="ChEBI" id="CHEBI:18420"/>
    </ligand>
</feature>
<comment type="caution">
    <text evidence="17">The sequence shown here is derived from an EMBL/GenBank/DDBJ whole genome shotgun (WGS) entry which is preliminary data.</text>
</comment>
<dbReference type="SUPFAM" id="SSF52518">
    <property type="entry name" value="Thiamin diphosphate-binding fold (THDP-binding)"/>
    <property type="match status" value="2"/>
</dbReference>
<dbReference type="FunFam" id="3.40.50.970:FF:000003">
    <property type="entry name" value="Transketolase"/>
    <property type="match status" value="1"/>
</dbReference>
<feature type="binding site" evidence="12">
    <location>
        <position position="527"/>
    </location>
    <ligand>
        <name>substrate</name>
    </ligand>
</feature>
<evidence type="ECO:0000256" key="14">
    <source>
        <dbReference type="PIRSR" id="PIRSR605478-4"/>
    </source>
</evidence>
<feature type="domain" description="Transketolase-like pyrimidine-binding" evidence="16">
    <location>
        <begin position="361"/>
        <end position="532"/>
    </location>
</feature>
<feature type="site" description="Important for catalytic activity" evidence="15">
    <location>
        <position position="41"/>
    </location>
</feature>